<dbReference type="SUPFAM" id="SSF74653">
    <property type="entry name" value="TolA/TonB C-terminal domain"/>
    <property type="match status" value="1"/>
</dbReference>
<evidence type="ECO:0000256" key="6">
    <source>
        <dbReference type="ARBA" id="ARBA00022729"/>
    </source>
</evidence>
<evidence type="ECO:0000259" key="13">
    <source>
        <dbReference type="PROSITE" id="PS52015"/>
    </source>
</evidence>
<dbReference type="GO" id="GO:0009279">
    <property type="term" value="C:cell outer membrane"/>
    <property type="evidence" value="ECO:0007669"/>
    <property type="project" value="UniProtKB-SubCell"/>
</dbReference>
<feature type="region of interest" description="Disordered" evidence="11">
    <location>
        <begin position="17"/>
        <end position="66"/>
    </location>
</feature>
<feature type="chain" id="PRO_5012589372" evidence="12">
    <location>
        <begin position="22"/>
        <end position="857"/>
    </location>
</feature>
<evidence type="ECO:0000256" key="7">
    <source>
        <dbReference type="ARBA" id="ARBA00022989"/>
    </source>
</evidence>
<name>A0A1L9BB85_9BACT</name>
<feature type="compositionally biased region" description="Pro residues" evidence="11">
    <location>
        <begin position="22"/>
        <end position="31"/>
    </location>
</feature>
<feature type="region of interest" description="Disordered" evidence="11">
    <location>
        <begin position="147"/>
        <end position="193"/>
    </location>
</feature>
<dbReference type="Gene3D" id="2.170.130.10">
    <property type="entry name" value="TonB-dependent receptor, plug domain"/>
    <property type="match status" value="1"/>
</dbReference>
<keyword evidence="4 10" id="KW-1134">Transmembrane beta strand</keyword>
<evidence type="ECO:0000256" key="12">
    <source>
        <dbReference type="SAM" id="SignalP"/>
    </source>
</evidence>
<sequence>MFSPLTSFALLLSVASVSPGASEPPPSPEPALLPHAASEPALPSEAASAPEGTPASGLVPPRRIDDGVVPYPEAERAAGREGEVVLRLTLDEHGVVTESEVVRSAGAAFDEAIRTASLSFRFEPARVDGEAVACQIELVHTFTLDAPAAAPQEPPPATEPATGEPAPTVEAPAPADTGKGLETTVSGRSEAERLRQSAEAVKVISTRRAKARSADLGQVLASQEGVEVRRTGGLGSTALFSLNGLTDDQVRFFLDGVPLDLSGYPFGVANVPVNLVDSVQLYRGVVPVRYGADALGGAVNLTSAPLEEGLHGAASLQGGAFNTYRLTLGGSYRPAPDGFFARAHFFADTTDNDYPVDVEDVDERGTPVPVTLRRFHDGYRALGGGVEAGASKLAWADRITLRAFGSSHDKELQHNLVMEGAPYGEARYGATSLGAQVLYEKELSQDVRLDVLAGYGWQSTELVDVSEWVYNWHGERVFRGGAGEIGDDATDQTLWQQAVYGRANVSWSVAKAQTLRLALAPTLTLRTGEDRRPASPSDPDPLAPERSLLTLVTGLEYEVDLLDDALEVIVFAKDYVYAGRAQAPLETGGWLRKDRDLHRVGGGAALRLRLSEPVYLKASYERATRLPRADEVFGNGVLILENLDLEPEYSHNLNLGVATVPLRTGLGTFRGELNGFARLADNLILLAGRDRDWSYQNVYAARILGVEGAAGWNSRGGLVSLDANATFQDGRNTSAQGTFGAFEGRRLPNRPWFFLNATARVSLRRLAFGDDELSPFWTTRYVHGFFRNWEGLGTVASKDTIDAQLVQAAGVGYRVTRGGVTLGLTAELENLTDARVFDFFGVERPGRAGWLKGTVEY</sequence>
<dbReference type="InterPro" id="IPR012910">
    <property type="entry name" value="Plug_dom"/>
</dbReference>
<evidence type="ECO:0000256" key="8">
    <source>
        <dbReference type="ARBA" id="ARBA00023136"/>
    </source>
</evidence>
<keyword evidence="9 10" id="KW-0998">Cell outer membrane</keyword>
<gene>
    <name evidence="14" type="ORF">BON30_18700</name>
</gene>
<dbReference type="PROSITE" id="PS52015">
    <property type="entry name" value="TONB_CTD"/>
    <property type="match status" value="1"/>
</dbReference>
<keyword evidence="14" id="KW-0675">Receptor</keyword>
<dbReference type="OrthoDB" id="9812892at2"/>
<dbReference type="InterPro" id="IPR036942">
    <property type="entry name" value="Beta-barrel_TonB_sf"/>
</dbReference>
<evidence type="ECO:0000256" key="3">
    <source>
        <dbReference type="ARBA" id="ARBA00022448"/>
    </source>
</evidence>
<evidence type="ECO:0000256" key="4">
    <source>
        <dbReference type="ARBA" id="ARBA00022452"/>
    </source>
</evidence>
<reference evidence="14 15" key="2">
    <citation type="submission" date="2016-12" db="EMBL/GenBank/DDBJ databases">
        <title>Draft Genome Sequence of Cystobacter ferrugineus Strain Cbfe23.</title>
        <authorList>
            <person name="Akbar S."/>
            <person name="Dowd S.E."/>
            <person name="Stevens D.C."/>
        </authorList>
    </citation>
    <scope>NUCLEOTIDE SEQUENCE [LARGE SCALE GENOMIC DNA]</scope>
    <source>
        <strain evidence="14 15">Cbfe23</strain>
    </source>
</reference>
<dbReference type="Pfam" id="PF07715">
    <property type="entry name" value="Plug"/>
    <property type="match status" value="1"/>
</dbReference>
<dbReference type="GO" id="GO:0044718">
    <property type="term" value="P:siderophore transmembrane transport"/>
    <property type="evidence" value="ECO:0007669"/>
    <property type="project" value="TreeGrafter"/>
</dbReference>
<dbReference type="RefSeq" id="WP_071899698.1">
    <property type="nucleotide sequence ID" value="NZ_MPIN01000004.1"/>
</dbReference>
<comment type="subcellular location">
    <subcellularLocation>
        <location evidence="2 10">Cell outer membrane</location>
        <topology evidence="2 10">Multi-pass membrane protein</topology>
    </subcellularLocation>
    <subcellularLocation>
        <location evidence="1">Membrane</location>
        <topology evidence="1">Single-pass membrane protein</topology>
    </subcellularLocation>
</comment>
<keyword evidence="5 10" id="KW-0812">Transmembrane</keyword>
<dbReference type="NCBIfam" id="NF038079">
    <property type="entry name" value="TonB_sider_MxcH"/>
    <property type="match status" value="1"/>
</dbReference>
<dbReference type="SUPFAM" id="SSF56935">
    <property type="entry name" value="Porins"/>
    <property type="match status" value="1"/>
</dbReference>
<feature type="signal peptide" evidence="12">
    <location>
        <begin position="1"/>
        <end position="21"/>
    </location>
</feature>
<keyword evidence="6 12" id="KW-0732">Signal</keyword>
<dbReference type="EMBL" id="MPIN01000004">
    <property type="protein sequence ID" value="OJH39526.1"/>
    <property type="molecule type" value="Genomic_DNA"/>
</dbReference>
<dbReference type="InterPro" id="IPR039426">
    <property type="entry name" value="TonB-dep_rcpt-like"/>
</dbReference>
<dbReference type="AlphaFoldDB" id="A0A1L9BB85"/>
<proteinExistence type="inferred from homology"/>
<reference evidence="15" key="1">
    <citation type="submission" date="2016-11" db="EMBL/GenBank/DDBJ databases">
        <authorList>
            <person name="Shukria A."/>
            <person name="Stevens D.C."/>
        </authorList>
    </citation>
    <scope>NUCLEOTIDE SEQUENCE [LARGE SCALE GENOMIC DNA]</scope>
    <source>
        <strain evidence="15">Cbfe23</strain>
    </source>
</reference>
<comment type="similarity">
    <text evidence="10">Belongs to the TonB-dependent receptor family.</text>
</comment>
<keyword evidence="15" id="KW-1185">Reference proteome</keyword>
<feature type="compositionally biased region" description="Low complexity" evidence="11">
    <location>
        <begin position="159"/>
        <end position="175"/>
    </location>
</feature>
<comment type="caution">
    <text evidence="14">The sequence shown here is derived from an EMBL/GenBank/DDBJ whole genome shotgun (WGS) entry which is preliminary data.</text>
</comment>
<keyword evidence="8 10" id="KW-0472">Membrane</keyword>
<dbReference type="Gene3D" id="3.30.1150.10">
    <property type="match status" value="1"/>
</dbReference>
<dbReference type="NCBIfam" id="TIGR01352">
    <property type="entry name" value="tonB_Cterm"/>
    <property type="match status" value="1"/>
</dbReference>
<evidence type="ECO:0000256" key="9">
    <source>
        <dbReference type="ARBA" id="ARBA00023237"/>
    </source>
</evidence>
<feature type="compositionally biased region" description="Low complexity" evidence="11">
    <location>
        <begin position="32"/>
        <end position="51"/>
    </location>
</feature>
<evidence type="ECO:0000256" key="11">
    <source>
        <dbReference type="SAM" id="MobiDB-lite"/>
    </source>
</evidence>
<dbReference type="PANTHER" id="PTHR30069:SF29">
    <property type="entry name" value="HEMOGLOBIN AND HEMOGLOBIN-HAPTOGLOBIN-BINDING PROTEIN 1-RELATED"/>
    <property type="match status" value="1"/>
</dbReference>
<accession>A0A1L9BB85</accession>
<dbReference type="PROSITE" id="PS52016">
    <property type="entry name" value="TONB_DEPENDENT_REC_3"/>
    <property type="match status" value="1"/>
</dbReference>
<dbReference type="Gene3D" id="2.40.170.20">
    <property type="entry name" value="TonB-dependent receptor, beta-barrel domain"/>
    <property type="match status" value="1"/>
</dbReference>
<dbReference type="GO" id="GO:0015344">
    <property type="term" value="F:siderophore uptake transmembrane transporter activity"/>
    <property type="evidence" value="ECO:0007669"/>
    <property type="project" value="TreeGrafter"/>
</dbReference>
<dbReference type="Pfam" id="PF03544">
    <property type="entry name" value="TonB_C"/>
    <property type="match status" value="1"/>
</dbReference>
<dbReference type="InterPro" id="IPR006260">
    <property type="entry name" value="TonB/TolA_C"/>
</dbReference>
<dbReference type="STRING" id="83449.BON30_18700"/>
<evidence type="ECO:0000313" key="14">
    <source>
        <dbReference type="EMBL" id="OJH39526.1"/>
    </source>
</evidence>
<evidence type="ECO:0000256" key="1">
    <source>
        <dbReference type="ARBA" id="ARBA00004167"/>
    </source>
</evidence>
<evidence type="ECO:0000256" key="2">
    <source>
        <dbReference type="ARBA" id="ARBA00004571"/>
    </source>
</evidence>
<keyword evidence="3 10" id="KW-0813">Transport</keyword>
<dbReference type="InterPro" id="IPR037682">
    <property type="entry name" value="TonB_C"/>
</dbReference>
<keyword evidence="7" id="KW-1133">Transmembrane helix</keyword>
<dbReference type="InterPro" id="IPR037066">
    <property type="entry name" value="Plug_dom_sf"/>
</dbReference>
<organism evidence="14 15">
    <name type="scientific">Cystobacter ferrugineus</name>
    <dbReference type="NCBI Taxonomy" id="83449"/>
    <lineage>
        <taxon>Bacteria</taxon>
        <taxon>Pseudomonadati</taxon>
        <taxon>Myxococcota</taxon>
        <taxon>Myxococcia</taxon>
        <taxon>Myxococcales</taxon>
        <taxon>Cystobacterineae</taxon>
        <taxon>Archangiaceae</taxon>
        <taxon>Cystobacter</taxon>
    </lineage>
</organism>
<evidence type="ECO:0000256" key="5">
    <source>
        <dbReference type="ARBA" id="ARBA00022692"/>
    </source>
</evidence>
<dbReference type="Proteomes" id="UP000182229">
    <property type="component" value="Unassembled WGS sequence"/>
</dbReference>
<protein>
    <submittedName>
        <fullName evidence="14">TonB-dependent receptor</fullName>
    </submittedName>
</protein>
<feature type="domain" description="TonB C-terminal" evidence="13">
    <location>
        <begin position="56"/>
        <end position="151"/>
    </location>
</feature>
<dbReference type="PANTHER" id="PTHR30069">
    <property type="entry name" value="TONB-DEPENDENT OUTER MEMBRANE RECEPTOR"/>
    <property type="match status" value="1"/>
</dbReference>
<evidence type="ECO:0000256" key="10">
    <source>
        <dbReference type="PROSITE-ProRule" id="PRU01360"/>
    </source>
</evidence>
<evidence type="ECO:0000313" key="15">
    <source>
        <dbReference type="Proteomes" id="UP000182229"/>
    </source>
</evidence>